<feature type="transmembrane region" description="Helical" evidence="7">
    <location>
        <begin position="16"/>
        <end position="37"/>
    </location>
</feature>
<evidence type="ECO:0000256" key="7">
    <source>
        <dbReference type="SAM" id="Phobius"/>
    </source>
</evidence>
<evidence type="ECO:0000313" key="10">
    <source>
        <dbReference type="EMBL" id="CAG36511.1"/>
    </source>
</evidence>
<dbReference type="OrthoDB" id="9770036at2"/>
<keyword evidence="3" id="KW-1003">Cell membrane</keyword>
<accession>Q6AMB4</accession>
<keyword evidence="6 7" id="KW-0472">Membrane</keyword>
<dbReference type="InterPro" id="IPR025857">
    <property type="entry name" value="MacB_PCD"/>
</dbReference>
<dbReference type="KEGG" id="dps:DP1782"/>
<keyword evidence="11" id="KW-1185">Reference proteome</keyword>
<evidence type="ECO:0000313" key="11">
    <source>
        <dbReference type="Proteomes" id="UP000000602"/>
    </source>
</evidence>
<feature type="transmembrane region" description="Helical" evidence="7">
    <location>
        <begin position="327"/>
        <end position="357"/>
    </location>
</feature>
<sequence>MIPFLLKGLLRDRSRSLFPIITVSIGVMLTVFLQAWMQGEMGDIARSNAKFSTGHVKIMSRAYAKNKSQIPNDLALLGADNLLQELRASQGELNWVKRIRFGGLVDVPDARGETSSQGPAMGLAVDLLSPESTEIATLNIREAIVRGRFPLSPGEILLGDKFATKLKAHPGETVTLLSSTMYGSMSMQNFVIAGTIKFGVNAMDRGALLVDIADIQHALDMDDAAGELLGYFRDGIYHDSEALRIAETFNEGFATSDDEYAPVMFALRNQDGLGEYLDLANYISLIASAVFIMAMSIVLWNVGLIGGLRRYGEMGLRLAIGENKHHVYASIIIEALIIGVIGSIIGTLLGLLIAWYFQAYGLDIGSMTKNSSMMISNIIRAEISYRTYYIGFIPGIASTLLGAALSGIGIYKRQTAQLFKELET</sequence>
<comment type="subcellular location">
    <subcellularLocation>
        <location evidence="1">Cell membrane</location>
        <topology evidence="1">Multi-pass membrane protein</topology>
    </subcellularLocation>
</comment>
<evidence type="ECO:0000259" key="8">
    <source>
        <dbReference type="Pfam" id="PF02687"/>
    </source>
</evidence>
<dbReference type="STRING" id="177439.DP1782"/>
<proteinExistence type="inferred from homology"/>
<keyword evidence="10" id="KW-0449">Lipoprotein</keyword>
<dbReference type="eggNOG" id="COG4591">
    <property type="taxonomic scope" value="Bacteria"/>
</dbReference>
<evidence type="ECO:0000256" key="4">
    <source>
        <dbReference type="ARBA" id="ARBA00022692"/>
    </source>
</evidence>
<comment type="similarity">
    <text evidence="2">Belongs to the ABC-4 integral membrane protein family. LolC/E subfamily.</text>
</comment>
<dbReference type="GO" id="GO:0044874">
    <property type="term" value="P:lipoprotein localization to outer membrane"/>
    <property type="evidence" value="ECO:0007669"/>
    <property type="project" value="TreeGrafter"/>
</dbReference>
<gene>
    <name evidence="10" type="ordered locus">DP1782</name>
</gene>
<reference evidence="11" key="1">
    <citation type="journal article" date="2004" name="Environ. Microbiol.">
        <title>The genome of Desulfotalea psychrophila, a sulfate-reducing bacterium from permanently cold Arctic sediments.</title>
        <authorList>
            <person name="Rabus R."/>
            <person name="Ruepp A."/>
            <person name="Frickey T."/>
            <person name="Rattei T."/>
            <person name="Fartmann B."/>
            <person name="Stark M."/>
            <person name="Bauer M."/>
            <person name="Zibat A."/>
            <person name="Lombardot T."/>
            <person name="Becker I."/>
            <person name="Amann J."/>
            <person name="Gellner K."/>
            <person name="Teeling H."/>
            <person name="Leuschner W.D."/>
            <person name="Gloeckner F.-O."/>
            <person name="Lupas A.N."/>
            <person name="Amann R."/>
            <person name="Klenk H.-P."/>
        </authorList>
    </citation>
    <scope>NUCLEOTIDE SEQUENCE [LARGE SCALE GENOMIC DNA]</scope>
    <source>
        <strain evidence="11">DSM 12343 / LSv54</strain>
    </source>
</reference>
<evidence type="ECO:0000256" key="3">
    <source>
        <dbReference type="ARBA" id="ARBA00022475"/>
    </source>
</evidence>
<dbReference type="Pfam" id="PF12704">
    <property type="entry name" value="MacB_PCD"/>
    <property type="match status" value="1"/>
</dbReference>
<keyword evidence="5 7" id="KW-1133">Transmembrane helix</keyword>
<dbReference type="Pfam" id="PF02687">
    <property type="entry name" value="FtsX"/>
    <property type="match status" value="1"/>
</dbReference>
<feature type="transmembrane region" description="Helical" evidence="7">
    <location>
        <begin position="282"/>
        <end position="306"/>
    </location>
</feature>
<dbReference type="Proteomes" id="UP000000602">
    <property type="component" value="Chromosome"/>
</dbReference>
<evidence type="ECO:0000256" key="6">
    <source>
        <dbReference type="ARBA" id="ARBA00023136"/>
    </source>
</evidence>
<name>Q6AMB4_DESPS</name>
<dbReference type="PANTHER" id="PTHR30489:SF0">
    <property type="entry name" value="LIPOPROTEIN-RELEASING SYSTEM TRANSMEMBRANE PROTEIN LOLE"/>
    <property type="match status" value="1"/>
</dbReference>
<dbReference type="HOGENOM" id="CLU_646777_0_0_7"/>
<dbReference type="PANTHER" id="PTHR30489">
    <property type="entry name" value="LIPOPROTEIN-RELEASING SYSTEM TRANSMEMBRANE PROTEIN LOLE"/>
    <property type="match status" value="1"/>
</dbReference>
<dbReference type="EMBL" id="CR522870">
    <property type="protein sequence ID" value="CAG36511.1"/>
    <property type="molecule type" value="Genomic_DNA"/>
</dbReference>
<feature type="domain" description="MacB-like periplasmic core" evidence="9">
    <location>
        <begin position="20"/>
        <end position="219"/>
    </location>
</feature>
<keyword evidence="4 7" id="KW-0812">Transmembrane</keyword>
<evidence type="ECO:0000256" key="2">
    <source>
        <dbReference type="ARBA" id="ARBA00005236"/>
    </source>
</evidence>
<feature type="domain" description="ABC3 transporter permease C-terminal" evidence="8">
    <location>
        <begin position="286"/>
        <end position="414"/>
    </location>
</feature>
<evidence type="ECO:0000259" key="9">
    <source>
        <dbReference type="Pfam" id="PF12704"/>
    </source>
</evidence>
<evidence type="ECO:0000256" key="1">
    <source>
        <dbReference type="ARBA" id="ARBA00004651"/>
    </source>
</evidence>
<feature type="transmembrane region" description="Helical" evidence="7">
    <location>
        <begin position="388"/>
        <end position="411"/>
    </location>
</feature>
<dbReference type="GO" id="GO:0098797">
    <property type="term" value="C:plasma membrane protein complex"/>
    <property type="evidence" value="ECO:0007669"/>
    <property type="project" value="TreeGrafter"/>
</dbReference>
<protein>
    <submittedName>
        <fullName evidence="10">Related to lipoprotein releasing system transmembrane protein</fullName>
    </submittedName>
</protein>
<dbReference type="AlphaFoldDB" id="Q6AMB4"/>
<organism evidence="10 11">
    <name type="scientific">Desulfotalea psychrophila (strain LSv54 / DSM 12343)</name>
    <dbReference type="NCBI Taxonomy" id="177439"/>
    <lineage>
        <taxon>Bacteria</taxon>
        <taxon>Pseudomonadati</taxon>
        <taxon>Thermodesulfobacteriota</taxon>
        <taxon>Desulfobulbia</taxon>
        <taxon>Desulfobulbales</taxon>
        <taxon>Desulfocapsaceae</taxon>
        <taxon>Desulfotalea</taxon>
    </lineage>
</organism>
<dbReference type="InterPro" id="IPR003838">
    <property type="entry name" value="ABC3_permease_C"/>
</dbReference>
<evidence type="ECO:0000256" key="5">
    <source>
        <dbReference type="ARBA" id="ARBA00022989"/>
    </source>
</evidence>
<dbReference type="InterPro" id="IPR051447">
    <property type="entry name" value="Lipoprotein-release_system"/>
</dbReference>
<dbReference type="RefSeq" id="WP_011189023.1">
    <property type="nucleotide sequence ID" value="NC_006138.1"/>
</dbReference>